<dbReference type="PANTHER" id="PTHR33531">
    <property type="entry name" value="RUBRERYTHRIN SUBFAMILY"/>
    <property type="match status" value="1"/>
</dbReference>
<dbReference type="Gene3D" id="1.20.1260.10">
    <property type="match status" value="1"/>
</dbReference>
<dbReference type="CDD" id="cd01045">
    <property type="entry name" value="Ferritin_like_AB"/>
    <property type="match status" value="1"/>
</dbReference>
<evidence type="ECO:0000313" key="3">
    <source>
        <dbReference type="Proteomes" id="UP000325684"/>
    </source>
</evidence>
<dbReference type="PANTHER" id="PTHR33531:SF7">
    <property type="entry name" value="HYPOTHETICAL MEMBRANE PROTEIN, CONSERVED"/>
    <property type="match status" value="1"/>
</dbReference>
<dbReference type="InterPro" id="IPR012347">
    <property type="entry name" value="Ferritin-like"/>
</dbReference>
<keyword evidence="3" id="KW-1185">Reference proteome</keyword>
<dbReference type="GO" id="GO:0046872">
    <property type="term" value="F:metal ion binding"/>
    <property type="evidence" value="ECO:0007669"/>
    <property type="project" value="InterPro"/>
</dbReference>
<evidence type="ECO:0000313" key="2">
    <source>
        <dbReference type="EMBL" id="KAB0266833.1"/>
    </source>
</evidence>
<dbReference type="GO" id="GO:0016491">
    <property type="term" value="F:oxidoreductase activity"/>
    <property type="evidence" value="ECO:0007669"/>
    <property type="project" value="InterPro"/>
</dbReference>
<evidence type="ECO:0000259" key="1">
    <source>
        <dbReference type="Pfam" id="PF02915"/>
    </source>
</evidence>
<feature type="domain" description="Rubrerythrin diiron-binding" evidence="1">
    <location>
        <begin position="18"/>
        <end position="72"/>
    </location>
</feature>
<proteinExistence type="predicted"/>
<organism evidence="2 3">
    <name type="scientific">Microvirga brassicacearum</name>
    <dbReference type="NCBI Taxonomy" id="2580413"/>
    <lineage>
        <taxon>Bacteria</taxon>
        <taxon>Pseudomonadati</taxon>
        <taxon>Pseudomonadota</taxon>
        <taxon>Alphaproteobacteria</taxon>
        <taxon>Hyphomicrobiales</taxon>
        <taxon>Methylobacteriaceae</taxon>
        <taxon>Microvirga</taxon>
    </lineage>
</organism>
<dbReference type="Pfam" id="PF02915">
    <property type="entry name" value="Rubrerythrin"/>
    <property type="match status" value="1"/>
</dbReference>
<accession>A0A5N3PAV7</accession>
<dbReference type="SUPFAM" id="SSF47240">
    <property type="entry name" value="Ferritin-like"/>
    <property type="match status" value="1"/>
</dbReference>
<sequence>MSLLKTEPAHAVTSLEELFAIAHSLELEAATRYEELALRMRSAGDVSLAETFERLASEERGHLNNVVRWSETEKGRGPDAAHLSWTLPETFDDEGAKVAAPEIQTPYGALSMAVRNEERAFAFWSYVAANTEKPEIKQAAEKMAHEELEHISTLRHERRRAYHAERAQTPPATGHKVADAAALETRLAALLDSLVSDSGESERAKISEFAVEARRTADELARTPLSLAALPAAAPTIENPIVLAEVLVEGYLNAADHFQDEAGLTLTQALASRAINRLAWLRAHLQIKRD</sequence>
<protein>
    <submittedName>
        <fullName evidence="2">Rubrerythrin family protein</fullName>
    </submittedName>
</protein>
<dbReference type="InterPro" id="IPR003251">
    <property type="entry name" value="Rr_diiron-bd_dom"/>
</dbReference>
<dbReference type="Proteomes" id="UP000325684">
    <property type="component" value="Unassembled WGS sequence"/>
</dbReference>
<name>A0A5N3PAV7_9HYPH</name>
<gene>
    <name evidence="2" type="ORF">FEZ63_12140</name>
</gene>
<reference evidence="2 3" key="1">
    <citation type="journal article" date="2019" name="Microorganisms">
        <title>Genome Insights into the Novel Species Microvirga brassicacearum, a Rapeseed Endophyte with Biotechnological Potential.</title>
        <authorList>
            <person name="Jimenez-Gomez A."/>
            <person name="Saati-Santamaria Z."/>
            <person name="Igual J.M."/>
            <person name="Rivas R."/>
            <person name="Mateos P.F."/>
            <person name="Garcia-Fraile P."/>
        </authorList>
    </citation>
    <scope>NUCLEOTIDE SEQUENCE [LARGE SCALE GENOMIC DNA]</scope>
    <source>
        <strain evidence="2 3">CDVBN77</strain>
    </source>
</reference>
<dbReference type="RefSeq" id="WP_150944729.1">
    <property type="nucleotide sequence ID" value="NZ_VCMV01000015.1"/>
</dbReference>
<comment type="caution">
    <text evidence="2">The sequence shown here is derived from an EMBL/GenBank/DDBJ whole genome shotgun (WGS) entry which is preliminary data.</text>
</comment>
<dbReference type="OrthoDB" id="6057955at2"/>
<dbReference type="EMBL" id="VCMV01000015">
    <property type="protein sequence ID" value="KAB0266833.1"/>
    <property type="molecule type" value="Genomic_DNA"/>
</dbReference>
<dbReference type="InterPro" id="IPR009078">
    <property type="entry name" value="Ferritin-like_SF"/>
</dbReference>
<dbReference type="AlphaFoldDB" id="A0A5N3PAV7"/>